<dbReference type="EMBL" id="CAFABA010000098">
    <property type="protein sequence ID" value="CAB4834559.1"/>
    <property type="molecule type" value="Genomic_DNA"/>
</dbReference>
<name>A0A6J7ARF4_9ZZZZ</name>
<protein>
    <submittedName>
        <fullName evidence="1">Unannotated protein</fullName>
    </submittedName>
</protein>
<dbReference type="AlphaFoldDB" id="A0A6J7ARF4"/>
<gene>
    <name evidence="1" type="ORF">UFOPK3139_02125</name>
</gene>
<reference evidence="1" key="1">
    <citation type="submission" date="2020-05" db="EMBL/GenBank/DDBJ databases">
        <authorList>
            <person name="Chiriac C."/>
            <person name="Salcher M."/>
            <person name="Ghai R."/>
            <person name="Kavagutti S V."/>
        </authorList>
    </citation>
    <scope>NUCLEOTIDE SEQUENCE</scope>
</reference>
<sequence length="39" mass="4365">MCETTAAGVRVAERQQSAIVIDRVEREASPVDALRDRKH</sequence>
<accession>A0A6J7ARF4</accession>
<organism evidence="1">
    <name type="scientific">freshwater metagenome</name>
    <dbReference type="NCBI Taxonomy" id="449393"/>
    <lineage>
        <taxon>unclassified sequences</taxon>
        <taxon>metagenomes</taxon>
        <taxon>ecological metagenomes</taxon>
    </lineage>
</organism>
<evidence type="ECO:0000313" key="1">
    <source>
        <dbReference type="EMBL" id="CAB4834559.1"/>
    </source>
</evidence>
<proteinExistence type="predicted"/>